<dbReference type="OrthoDB" id="9779865at2"/>
<dbReference type="InterPro" id="IPR022603">
    <property type="entry name" value="DUF3152"/>
</dbReference>
<gene>
    <name evidence="4" type="ORF">DZF91_13920</name>
</gene>
<dbReference type="RefSeq" id="WP_117357890.1">
    <property type="nucleotide sequence ID" value="NZ_QURH01000236.1"/>
</dbReference>
<evidence type="ECO:0000259" key="3">
    <source>
        <dbReference type="Pfam" id="PF11350"/>
    </source>
</evidence>
<feature type="domain" description="DUF3152" evidence="3">
    <location>
        <begin position="148"/>
        <end position="310"/>
    </location>
</feature>
<keyword evidence="5" id="KW-1185">Reference proteome</keyword>
<evidence type="ECO:0000313" key="5">
    <source>
        <dbReference type="Proteomes" id="UP000261811"/>
    </source>
</evidence>
<feature type="region of interest" description="Disordered" evidence="1">
    <location>
        <begin position="1"/>
        <end position="50"/>
    </location>
</feature>
<proteinExistence type="predicted"/>
<feature type="compositionally biased region" description="Low complexity" evidence="1">
    <location>
        <begin position="16"/>
        <end position="33"/>
    </location>
</feature>
<dbReference type="Pfam" id="PF11350">
    <property type="entry name" value="DUF3152"/>
    <property type="match status" value="1"/>
</dbReference>
<evidence type="ECO:0000256" key="1">
    <source>
        <dbReference type="SAM" id="MobiDB-lite"/>
    </source>
</evidence>
<sequence length="336" mass="35832">MPQQPHYGDPQQLPLTDDPTAAAHPAGAHAGGDFFEDEPPSGAFAADGSFDATGRVGSPVLDERLSADLDRDFAGADRGRTFTYVLGIGALVLIAGTGITAMVGATMVSGGKPPKPQLEPQVVPSMGARPGDVPPDPPIVTPAHPPVIPEHGTGRFTRAAGETPVTGHGKVRRYAVEVEGGTRQSTTTFARYVDRIITDSRGWTAGGKYGFRRVGTGQQADFVIRLASPETTDKLCAPTRIMTAGRGNCSSDKLVVMNLRRWLQVTTYYQGQTGSYRAQMLNFELGRLLHHKRMSCPGANKPAPVMMQQLGGLGGCRPNAWPYDRRGHFVTGPETS</sequence>
<evidence type="ECO:0000313" key="4">
    <source>
        <dbReference type="EMBL" id="RFU41061.1"/>
    </source>
</evidence>
<dbReference type="Proteomes" id="UP000261811">
    <property type="component" value="Unassembled WGS sequence"/>
</dbReference>
<keyword evidence="2" id="KW-1133">Transmembrane helix</keyword>
<protein>
    <submittedName>
        <fullName evidence="4">DUF3152 domain-containing protein</fullName>
    </submittedName>
</protein>
<accession>A0A372JM20</accession>
<dbReference type="AlphaFoldDB" id="A0A372JM20"/>
<dbReference type="EMBL" id="QURH01000236">
    <property type="protein sequence ID" value="RFU41061.1"/>
    <property type="molecule type" value="Genomic_DNA"/>
</dbReference>
<keyword evidence="2" id="KW-0472">Membrane</keyword>
<keyword evidence="2" id="KW-0812">Transmembrane</keyword>
<comment type="caution">
    <text evidence="4">The sequence shown here is derived from an EMBL/GenBank/DDBJ whole genome shotgun (WGS) entry which is preliminary data.</text>
</comment>
<organism evidence="4 5">
    <name type="scientific">Actinomadura logoneensis</name>
    <dbReference type="NCBI Taxonomy" id="2293572"/>
    <lineage>
        <taxon>Bacteria</taxon>
        <taxon>Bacillati</taxon>
        <taxon>Actinomycetota</taxon>
        <taxon>Actinomycetes</taxon>
        <taxon>Streptosporangiales</taxon>
        <taxon>Thermomonosporaceae</taxon>
        <taxon>Actinomadura</taxon>
    </lineage>
</organism>
<name>A0A372JM20_9ACTN</name>
<reference evidence="4 5" key="1">
    <citation type="submission" date="2018-08" db="EMBL/GenBank/DDBJ databases">
        <title>Actinomadura jelena sp. nov., a novel Actinomycete isolated from soil in Chad.</title>
        <authorList>
            <person name="Shi L."/>
        </authorList>
    </citation>
    <scope>NUCLEOTIDE SEQUENCE [LARGE SCALE GENOMIC DNA]</scope>
    <source>
        <strain evidence="4 5">NEAU-G17</strain>
    </source>
</reference>
<evidence type="ECO:0000256" key="2">
    <source>
        <dbReference type="SAM" id="Phobius"/>
    </source>
</evidence>
<feature type="transmembrane region" description="Helical" evidence="2">
    <location>
        <begin position="82"/>
        <end position="108"/>
    </location>
</feature>